<dbReference type="InterPro" id="IPR037165">
    <property type="entry name" value="AldOxase/xan_DH_Mopterin-bd_sf"/>
</dbReference>
<dbReference type="InterPro" id="IPR000674">
    <property type="entry name" value="Ald_Oxase/Xan_DH_a/b"/>
</dbReference>
<dbReference type="PANTHER" id="PTHR47495">
    <property type="entry name" value="ALDEHYDE DEHYDROGENASE"/>
    <property type="match status" value="1"/>
</dbReference>
<evidence type="ECO:0000313" key="2">
    <source>
        <dbReference type="EMBL" id="ONF95634.1"/>
    </source>
</evidence>
<name>A0A1V2EU19_9SPHN</name>
<comment type="caution">
    <text evidence="2">The sequence shown here is derived from an EMBL/GenBank/DDBJ whole genome shotgun (WGS) entry which is preliminary data.</text>
</comment>
<dbReference type="SUPFAM" id="SSF56003">
    <property type="entry name" value="Molybdenum cofactor-binding domain"/>
    <property type="match status" value="2"/>
</dbReference>
<reference evidence="2 3" key="1">
    <citation type="submission" date="2016-11" db="EMBL/GenBank/DDBJ databases">
        <title>Genome sequence of Sphingomonas jeddahensis G39.</title>
        <authorList>
            <person name="Poehlein A."/>
            <person name="Wuebbeler J.H."/>
            <person name="Steinbuechel A."/>
            <person name="Daniel R."/>
        </authorList>
    </citation>
    <scope>NUCLEOTIDE SEQUENCE [LARGE SCALE GENOMIC DNA]</scope>
    <source>
        <strain evidence="2 3">G39</strain>
    </source>
</reference>
<protein>
    <submittedName>
        <fullName evidence="2">Isoquinoline 1-oxidoreductase subunit beta</fullName>
    </submittedName>
</protein>
<dbReference type="InterPro" id="IPR008274">
    <property type="entry name" value="AldOxase/xan_DH_MoCoBD1"/>
</dbReference>
<dbReference type="PIRSF" id="PIRSF036389">
    <property type="entry name" value="IOR_B"/>
    <property type="match status" value="1"/>
</dbReference>
<dbReference type="Pfam" id="PF02738">
    <property type="entry name" value="MoCoBD_1"/>
    <property type="match status" value="1"/>
</dbReference>
<evidence type="ECO:0000313" key="3">
    <source>
        <dbReference type="Proteomes" id="UP000188729"/>
    </source>
</evidence>
<feature type="domain" description="Aldehyde oxidase/xanthine dehydrogenase a/b hammerhead" evidence="1">
    <location>
        <begin position="226"/>
        <end position="305"/>
    </location>
</feature>
<dbReference type="OrthoDB" id="9767994at2"/>
<dbReference type="STRING" id="1915074.SPHI_20700"/>
<evidence type="ECO:0000259" key="1">
    <source>
        <dbReference type="SMART" id="SM01008"/>
    </source>
</evidence>
<dbReference type="RefSeq" id="WP_076744844.1">
    <property type="nucleotide sequence ID" value="NZ_MPSB01000009.1"/>
</dbReference>
<accession>A0A1V2EU19</accession>
<dbReference type="SMART" id="SM01008">
    <property type="entry name" value="Ald_Xan_dh_C"/>
    <property type="match status" value="1"/>
</dbReference>
<dbReference type="PANTHER" id="PTHR47495:SF1">
    <property type="entry name" value="BLL3820 PROTEIN"/>
    <property type="match status" value="1"/>
</dbReference>
<dbReference type="Gene3D" id="3.30.365.10">
    <property type="entry name" value="Aldehyde oxidase/xanthine dehydrogenase, molybdopterin binding domain"/>
    <property type="match status" value="4"/>
</dbReference>
<dbReference type="Gene3D" id="3.90.1170.50">
    <property type="entry name" value="Aldehyde oxidase/xanthine dehydrogenase, a/b hammerhead"/>
    <property type="match status" value="1"/>
</dbReference>
<dbReference type="GO" id="GO:0016491">
    <property type="term" value="F:oxidoreductase activity"/>
    <property type="evidence" value="ECO:0007669"/>
    <property type="project" value="InterPro"/>
</dbReference>
<dbReference type="InterPro" id="IPR052516">
    <property type="entry name" value="N-heterocyclic_Hydroxylase"/>
</dbReference>
<keyword evidence="3" id="KW-1185">Reference proteome</keyword>
<dbReference type="EMBL" id="MPSB01000009">
    <property type="protein sequence ID" value="ONF95634.1"/>
    <property type="molecule type" value="Genomic_DNA"/>
</dbReference>
<dbReference type="InterPro" id="IPR006311">
    <property type="entry name" value="TAT_signal"/>
</dbReference>
<sequence>MISRRSLLVTGGAGIGLALAWAVWPRRYAVDLAPAEGETPIGAWLKIAENGRITVVVPQAEHGQGVHTTLPQILADELGADWRTIGVEAALPNPLYANPLAADTLFGGALAPVPDAVQREHWVRSALLLTGGSTSLRMFEAPLREAGAAARVLLAKAAAARWGVDWEQCETRDGLVVSNGRRLRFGELAAAAAGFDLPEELPLRFGDEGRLVGQSLPRLDAPAKVDGSANFTGDVRLPDMVFATIAQGPVGGESRLVRTDNAAADRVRGVTAVVENERWAAVIGNTSWAAVEGMAALQPRFETRGRLADAQTITGALDAALANDGDRFAEQGDIAEVLRGDVARADYAVGLGVHAALETPCATAWWHGDRLELWAPTQAPGLARAAAARAIGVAEAKVTIHPMLIGGSFGQALEHDAAEQAAILAMSLRRPVHVIWTRREATLRDRFGAPARAHMAARLASDGRILGWQAKIATPATGMALTQRLLADDPLAGIARAISGGADAYAMSGATPPYRLPAFAIDHHRTDIAVPTGHLRGGADRVNAFFTECFIDELAHRAGAEPMSFRIGMLGHDARLARCLTTAASLGGWDGGRAGSGQGLACHAMAGSMIAVLAEAQYDGAGRPRVDRIVAAVDCGRAINPDVVRQQIEGGIVFGIALATGRAPHFNAGVADTRTLGDLRLPRLADMPEITVELIPSRADPGGVSDLGVPAVAPAIANALTAAAGNRPRSLPFGS</sequence>
<proteinExistence type="predicted"/>
<dbReference type="InterPro" id="IPR036856">
    <property type="entry name" value="Ald_Oxase/Xan_DH_a/b_sf"/>
</dbReference>
<dbReference type="SUPFAM" id="SSF54665">
    <property type="entry name" value="CO dehydrogenase molybdoprotein N-domain-like"/>
    <property type="match status" value="1"/>
</dbReference>
<dbReference type="InterPro" id="IPR046867">
    <property type="entry name" value="AldOxase/xan_DH_MoCoBD2"/>
</dbReference>
<dbReference type="Pfam" id="PF20256">
    <property type="entry name" value="MoCoBD_2"/>
    <property type="match status" value="2"/>
</dbReference>
<dbReference type="PROSITE" id="PS51318">
    <property type="entry name" value="TAT"/>
    <property type="match status" value="1"/>
</dbReference>
<dbReference type="InterPro" id="IPR012368">
    <property type="entry name" value="OxRdtase_Mopterin-bd_su_IorB"/>
</dbReference>
<dbReference type="AlphaFoldDB" id="A0A1V2EU19"/>
<gene>
    <name evidence="2" type="primary">iorB</name>
    <name evidence="2" type="ORF">SPHI_20700</name>
</gene>
<organism evidence="2 3">
    <name type="scientific">Sphingomonas jeddahensis</name>
    <dbReference type="NCBI Taxonomy" id="1915074"/>
    <lineage>
        <taxon>Bacteria</taxon>
        <taxon>Pseudomonadati</taxon>
        <taxon>Pseudomonadota</taxon>
        <taxon>Alphaproteobacteria</taxon>
        <taxon>Sphingomonadales</taxon>
        <taxon>Sphingomonadaceae</taxon>
        <taxon>Sphingomonas</taxon>
    </lineage>
</organism>
<dbReference type="Proteomes" id="UP000188729">
    <property type="component" value="Unassembled WGS sequence"/>
</dbReference>